<organism evidence="1 2">
    <name type="scientific">Hypoxylon rubiginosum</name>
    <dbReference type="NCBI Taxonomy" id="110542"/>
    <lineage>
        <taxon>Eukaryota</taxon>
        <taxon>Fungi</taxon>
        <taxon>Dikarya</taxon>
        <taxon>Ascomycota</taxon>
        <taxon>Pezizomycotina</taxon>
        <taxon>Sordariomycetes</taxon>
        <taxon>Xylariomycetidae</taxon>
        <taxon>Xylariales</taxon>
        <taxon>Hypoxylaceae</taxon>
        <taxon>Hypoxylon</taxon>
    </lineage>
</organism>
<accession>A0ACC0CX74</accession>
<gene>
    <name evidence="1" type="ORF">F4821DRAFT_163584</name>
</gene>
<proteinExistence type="predicted"/>
<protein>
    <submittedName>
        <fullName evidence="1">RTA1-domain-containing protein</fullName>
    </submittedName>
</protein>
<dbReference type="Proteomes" id="UP001497680">
    <property type="component" value="Unassembled WGS sequence"/>
</dbReference>
<sequence length="293" mass="32207">MVNIDQIPEPLRNANNCQKDLIPGFDYSYGYRPSLAAGIVFCVLFGIGFFGHLLQSIRFRRWTSALLTIGALTDLIGWVGRTWSAECPYNENAFLIQIVTLIIGPVFFTAALYVLLGTLIAILGRKYSLISARMYTIIFLTCDVISLVIQAAGGAMASSAASSQTDTQLGTNIMVAGVIFQLVAMTAFALLSIDFVRRSAKFGMPAEYNKILIALFISLAAIYARSVFRAVELIEGWTGYLMEHEAYFIALDGSLMVVAVLIFLVFDPSQTLPRVDRAVDRKESAQMSDFSTV</sequence>
<comment type="caution">
    <text evidence="1">The sequence shown here is derived from an EMBL/GenBank/DDBJ whole genome shotgun (WGS) entry which is preliminary data.</text>
</comment>
<evidence type="ECO:0000313" key="1">
    <source>
        <dbReference type="EMBL" id="KAI6084893.1"/>
    </source>
</evidence>
<evidence type="ECO:0000313" key="2">
    <source>
        <dbReference type="Proteomes" id="UP001497680"/>
    </source>
</evidence>
<reference evidence="1 2" key="1">
    <citation type="journal article" date="2022" name="New Phytol.">
        <title>Ecological generalism drives hyperdiversity of secondary metabolite gene clusters in xylarialean endophytes.</title>
        <authorList>
            <person name="Franco M.E.E."/>
            <person name="Wisecaver J.H."/>
            <person name="Arnold A.E."/>
            <person name="Ju Y.M."/>
            <person name="Slot J.C."/>
            <person name="Ahrendt S."/>
            <person name="Moore L.P."/>
            <person name="Eastman K.E."/>
            <person name="Scott K."/>
            <person name="Konkel Z."/>
            <person name="Mondo S.J."/>
            <person name="Kuo A."/>
            <person name="Hayes R.D."/>
            <person name="Haridas S."/>
            <person name="Andreopoulos B."/>
            <person name="Riley R."/>
            <person name="LaButti K."/>
            <person name="Pangilinan J."/>
            <person name="Lipzen A."/>
            <person name="Amirebrahimi M."/>
            <person name="Yan J."/>
            <person name="Adam C."/>
            <person name="Keymanesh K."/>
            <person name="Ng V."/>
            <person name="Louie K."/>
            <person name="Northen T."/>
            <person name="Drula E."/>
            <person name="Henrissat B."/>
            <person name="Hsieh H.M."/>
            <person name="Youens-Clark K."/>
            <person name="Lutzoni F."/>
            <person name="Miadlikowska J."/>
            <person name="Eastwood D.C."/>
            <person name="Hamelin R.C."/>
            <person name="Grigoriev I.V."/>
            <person name="U'Ren J.M."/>
        </authorList>
    </citation>
    <scope>NUCLEOTIDE SEQUENCE [LARGE SCALE GENOMIC DNA]</scope>
    <source>
        <strain evidence="1 2">ER1909</strain>
    </source>
</reference>
<name>A0ACC0CX74_9PEZI</name>
<dbReference type="EMBL" id="MU394331">
    <property type="protein sequence ID" value="KAI6084893.1"/>
    <property type="molecule type" value="Genomic_DNA"/>
</dbReference>
<keyword evidence="2" id="KW-1185">Reference proteome</keyword>